<evidence type="ECO:0000313" key="1">
    <source>
        <dbReference type="Proteomes" id="UP000036681"/>
    </source>
</evidence>
<protein>
    <submittedName>
        <fullName evidence="2">Secreted protein</fullName>
    </submittedName>
</protein>
<dbReference type="Proteomes" id="UP000036681">
    <property type="component" value="Unplaced"/>
</dbReference>
<dbReference type="WBParaSite" id="ALUE_0000254201-mRNA-1">
    <property type="protein sequence ID" value="ALUE_0000254201-mRNA-1"/>
    <property type="gene ID" value="ALUE_0000254201"/>
</dbReference>
<dbReference type="AlphaFoldDB" id="A0A0M3HLZ7"/>
<proteinExistence type="predicted"/>
<accession>A0A0M3HLZ7</accession>
<name>A0A0M3HLZ7_ASCLU</name>
<keyword evidence="1" id="KW-1185">Reference proteome</keyword>
<sequence>MQLVAEVVGSAVHILVMSSVILDHARSVHQWSQELVTVVQRRRLFDVGRCPNFRCGFCVAVKQQKSKPL</sequence>
<reference evidence="2" key="1">
    <citation type="submission" date="2017-02" db="UniProtKB">
        <authorList>
            <consortium name="WormBaseParasite"/>
        </authorList>
    </citation>
    <scope>IDENTIFICATION</scope>
</reference>
<organism evidence="1 2">
    <name type="scientific">Ascaris lumbricoides</name>
    <name type="common">Giant roundworm</name>
    <dbReference type="NCBI Taxonomy" id="6252"/>
    <lineage>
        <taxon>Eukaryota</taxon>
        <taxon>Metazoa</taxon>
        <taxon>Ecdysozoa</taxon>
        <taxon>Nematoda</taxon>
        <taxon>Chromadorea</taxon>
        <taxon>Rhabditida</taxon>
        <taxon>Spirurina</taxon>
        <taxon>Ascaridomorpha</taxon>
        <taxon>Ascaridoidea</taxon>
        <taxon>Ascarididae</taxon>
        <taxon>Ascaris</taxon>
    </lineage>
</organism>
<evidence type="ECO:0000313" key="2">
    <source>
        <dbReference type="WBParaSite" id="ALUE_0000254201-mRNA-1"/>
    </source>
</evidence>